<dbReference type="InterPro" id="IPR001245">
    <property type="entry name" value="Ser-Thr/Tyr_kinase_cat_dom"/>
</dbReference>
<feature type="region of interest" description="Disordered" evidence="6">
    <location>
        <begin position="159"/>
        <end position="178"/>
    </location>
</feature>
<dbReference type="GO" id="GO:0007168">
    <property type="term" value="P:receptor guanylyl cyclase signaling pathway"/>
    <property type="evidence" value="ECO:0007669"/>
    <property type="project" value="TreeGrafter"/>
</dbReference>
<dbReference type="EMBL" id="JWIN03000011">
    <property type="protein sequence ID" value="KAB1271482.1"/>
    <property type="molecule type" value="Genomic_DNA"/>
</dbReference>
<dbReference type="Proteomes" id="UP000299084">
    <property type="component" value="Unassembled WGS sequence"/>
</dbReference>
<dbReference type="GO" id="GO:0005886">
    <property type="term" value="C:plasma membrane"/>
    <property type="evidence" value="ECO:0007669"/>
    <property type="project" value="TreeGrafter"/>
</dbReference>
<dbReference type="AlphaFoldDB" id="A0A5N4DK08"/>
<dbReference type="SUPFAM" id="SSF53822">
    <property type="entry name" value="Periplasmic binding protein-like I"/>
    <property type="match status" value="1"/>
</dbReference>
<evidence type="ECO:0000313" key="8">
    <source>
        <dbReference type="EMBL" id="KAB1271482.1"/>
    </source>
</evidence>
<evidence type="ECO:0000256" key="3">
    <source>
        <dbReference type="ARBA" id="ARBA00022741"/>
    </source>
</evidence>
<feature type="domain" description="Protein kinase" evidence="7">
    <location>
        <begin position="173"/>
        <end position="300"/>
    </location>
</feature>
<dbReference type="PANTHER" id="PTHR11920">
    <property type="entry name" value="GUANYLYL CYCLASE"/>
    <property type="match status" value="1"/>
</dbReference>
<feature type="compositionally biased region" description="Polar residues" evidence="6">
    <location>
        <begin position="165"/>
        <end position="178"/>
    </location>
</feature>
<sequence>MAPAVRGYVLQNGYLYFITFQDGFWKEVLTDQKVTHFPTVYEAVFITASSYGEGPGDESFREQVYRRLRELPFHSPISTEEEVSRYSAYLCDAVLLYAQTVKEMIKAGRDFRDWRQLVLTLKGSNQTAFRGKWFDDGTMSSALGLVMLPRTTESRPVLQLAQRGTPVSTENSSRSASGMISGDLSSFVKSQQREELFHAPLGLYQGNRVAICYVGDQAEAWVRKPSVRQEILLMCELRHENIVPFFGVYVEPPNICIVTEYCKKGSLKLSKIDVLRNSDNEMDWIFKLSFAYARVNVSIA</sequence>
<dbReference type="InterPro" id="IPR028082">
    <property type="entry name" value="Peripla_BP_I"/>
</dbReference>
<dbReference type="SUPFAM" id="SSF56112">
    <property type="entry name" value="Protein kinase-like (PK-like)"/>
    <property type="match status" value="1"/>
</dbReference>
<proteinExistence type="predicted"/>
<keyword evidence="5" id="KW-0141">cGMP biosynthesis</keyword>
<name>A0A5N4DK08_CAMDR</name>
<dbReference type="PROSITE" id="PS50011">
    <property type="entry name" value="PROTEIN_KINASE_DOM"/>
    <property type="match status" value="1"/>
</dbReference>
<accession>A0A5N4DK08</accession>
<dbReference type="InterPro" id="IPR000719">
    <property type="entry name" value="Prot_kinase_dom"/>
</dbReference>
<comment type="caution">
    <text evidence="8">The sequence shown here is derived from an EMBL/GenBank/DDBJ whole genome shotgun (WGS) entry which is preliminary data.</text>
</comment>
<keyword evidence="9" id="KW-1185">Reference proteome</keyword>
<evidence type="ECO:0000256" key="4">
    <source>
        <dbReference type="ARBA" id="ARBA00023239"/>
    </source>
</evidence>
<reference evidence="8 9" key="1">
    <citation type="journal article" date="2019" name="Mol. Ecol. Resour.">
        <title>Improving Illumina assemblies with Hi-C and long reads: an example with the North African dromedary.</title>
        <authorList>
            <person name="Elbers J.P."/>
            <person name="Rogers M.F."/>
            <person name="Perelman P.L."/>
            <person name="Proskuryakova A.A."/>
            <person name="Serdyukova N.A."/>
            <person name="Johnson W.E."/>
            <person name="Horin P."/>
            <person name="Corander J."/>
            <person name="Murphy D."/>
            <person name="Burger P.A."/>
        </authorList>
    </citation>
    <scope>NUCLEOTIDE SEQUENCE [LARGE SCALE GENOMIC DNA]</scope>
    <source>
        <strain evidence="8">Drom800</strain>
        <tissue evidence="8">Blood</tissue>
    </source>
</reference>
<dbReference type="EC" id="4.6.1.2" evidence="1"/>
<evidence type="ECO:0000256" key="1">
    <source>
        <dbReference type="ARBA" id="ARBA00012202"/>
    </source>
</evidence>
<dbReference type="Pfam" id="PF07714">
    <property type="entry name" value="PK_Tyr_Ser-Thr"/>
    <property type="match status" value="1"/>
</dbReference>
<evidence type="ECO:0000259" key="7">
    <source>
        <dbReference type="PROSITE" id="PS50011"/>
    </source>
</evidence>
<evidence type="ECO:0000256" key="6">
    <source>
        <dbReference type="SAM" id="MobiDB-lite"/>
    </source>
</evidence>
<keyword evidence="4" id="KW-0456">Lyase</keyword>
<protein>
    <recommendedName>
        <fullName evidence="1">guanylate cyclase</fullName>
        <ecNumber evidence="1">4.6.1.2</ecNumber>
    </recommendedName>
</protein>
<evidence type="ECO:0000313" key="9">
    <source>
        <dbReference type="Proteomes" id="UP000299084"/>
    </source>
</evidence>
<dbReference type="GO" id="GO:0004672">
    <property type="term" value="F:protein kinase activity"/>
    <property type="evidence" value="ECO:0007669"/>
    <property type="project" value="InterPro"/>
</dbReference>
<evidence type="ECO:0000256" key="2">
    <source>
        <dbReference type="ARBA" id="ARBA00022729"/>
    </source>
</evidence>
<dbReference type="Gene3D" id="1.10.510.10">
    <property type="entry name" value="Transferase(Phosphotransferase) domain 1"/>
    <property type="match status" value="1"/>
</dbReference>
<keyword evidence="3" id="KW-0547">Nucleotide-binding</keyword>
<dbReference type="Gene3D" id="3.40.50.2300">
    <property type="match status" value="1"/>
</dbReference>
<dbReference type="InterPro" id="IPR050401">
    <property type="entry name" value="Cyclic_nucleotide_synthase"/>
</dbReference>
<keyword evidence="2" id="KW-0732">Signal</keyword>
<evidence type="ECO:0000256" key="5">
    <source>
        <dbReference type="ARBA" id="ARBA00023293"/>
    </source>
</evidence>
<dbReference type="GO" id="GO:0004016">
    <property type="term" value="F:adenylate cyclase activity"/>
    <property type="evidence" value="ECO:0007669"/>
    <property type="project" value="TreeGrafter"/>
</dbReference>
<dbReference type="PANTHER" id="PTHR11920:SF500">
    <property type="entry name" value="GUANYLATE CYCLASE 2G"/>
    <property type="match status" value="1"/>
</dbReference>
<gene>
    <name evidence="8" type="ORF">Cadr_000009552</name>
</gene>
<dbReference type="InterPro" id="IPR011009">
    <property type="entry name" value="Kinase-like_dom_sf"/>
</dbReference>
<organism evidence="8 9">
    <name type="scientific">Camelus dromedarius</name>
    <name type="common">Dromedary</name>
    <name type="synonym">Arabian camel</name>
    <dbReference type="NCBI Taxonomy" id="9838"/>
    <lineage>
        <taxon>Eukaryota</taxon>
        <taxon>Metazoa</taxon>
        <taxon>Chordata</taxon>
        <taxon>Craniata</taxon>
        <taxon>Vertebrata</taxon>
        <taxon>Euteleostomi</taxon>
        <taxon>Mammalia</taxon>
        <taxon>Eutheria</taxon>
        <taxon>Laurasiatheria</taxon>
        <taxon>Artiodactyla</taxon>
        <taxon>Tylopoda</taxon>
        <taxon>Camelidae</taxon>
        <taxon>Camelus</taxon>
    </lineage>
</organism>
<dbReference type="GO" id="GO:0004383">
    <property type="term" value="F:guanylate cyclase activity"/>
    <property type="evidence" value="ECO:0007669"/>
    <property type="project" value="UniProtKB-EC"/>
</dbReference>
<dbReference type="GO" id="GO:0001653">
    <property type="term" value="F:peptide receptor activity"/>
    <property type="evidence" value="ECO:0007669"/>
    <property type="project" value="TreeGrafter"/>
</dbReference>
<dbReference type="GO" id="GO:0005524">
    <property type="term" value="F:ATP binding"/>
    <property type="evidence" value="ECO:0007669"/>
    <property type="project" value="InterPro"/>
</dbReference>